<keyword evidence="1" id="KW-1133">Transmembrane helix</keyword>
<feature type="transmembrane region" description="Helical" evidence="1">
    <location>
        <begin position="109"/>
        <end position="129"/>
    </location>
</feature>
<dbReference type="EMBL" id="FOFB01000001">
    <property type="protein sequence ID" value="SEP62681.1"/>
    <property type="molecule type" value="Genomic_DNA"/>
</dbReference>
<feature type="transmembrane region" description="Helical" evidence="1">
    <location>
        <begin position="278"/>
        <end position="300"/>
    </location>
</feature>
<dbReference type="PANTHER" id="PTHR34978:SF3">
    <property type="entry name" value="SLR0241 PROTEIN"/>
    <property type="match status" value="1"/>
</dbReference>
<dbReference type="AlphaFoldDB" id="A0A1H8ZE72"/>
<dbReference type="Pfam" id="PF05569">
    <property type="entry name" value="Peptidase_M56"/>
    <property type="match status" value="1"/>
</dbReference>
<accession>A0A1H8ZE72</accession>
<dbReference type="OrthoDB" id="1522859at2"/>
<feature type="transmembrane region" description="Helical" evidence="1">
    <location>
        <begin position="6"/>
        <end position="22"/>
    </location>
</feature>
<dbReference type="InterPro" id="IPR052173">
    <property type="entry name" value="Beta-lactam_resp_regulator"/>
</dbReference>
<feature type="domain" description="Peptidase M56" evidence="2">
    <location>
        <begin position="175"/>
        <end position="269"/>
    </location>
</feature>
<dbReference type="InterPro" id="IPR008756">
    <property type="entry name" value="Peptidase_M56"/>
</dbReference>
<evidence type="ECO:0000259" key="2">
    <source>
        <dbReference type="Pfam" id="PF05569"/>
    </source>
</evidence>
<dbReference type="InParanoid" id="A0A1H8ZE72"/>
<evidence type="ECO:0000313" key="3">
    <source>
        <dbReference type="EMBL" id="SEP62681.1"/>
    </source>
</evidence>
<reference evidence="4" key="1">
    <citation type="submission" date="2016-10" db="EMBL/GenBank/DDBJ databases">
        <authorList>
            <person name="Varghese N."/>
            <person name="Submissions S."/>
        </authorList>
    </citation>
    <scope>NUCLEOTIDE SEQUENCE [LARGE SCALE GENOMIC DNA]</scope>
    <source>
        <strain evidence="4">DSM 24740</strain>
    </source>
</reference>
<dbReference type="Proteomes" id="UP000199021">
    <property type="component" value="Unassembled WGS sequence"/>
</dbReference>
<sequence>MNYLLTATILLFALWPAYYLLLRYSERYSLNRLLLLLAMVAVCALPFVELESPAPVVTQSVQGTITLMEETIAPIEALPPATSETFFVDDSVQPEIHVPVTKAPVPKLYLIYGVVSLLSFLLLGLRLAFILRLHLRSRPNGDGSYRLLHPSAKPGQAFTFGHLLYFSIDVPDDGDFEHILAHERVHARQFHTVDILISEVFLCLFWFHPTAWWLRTKMRANLEYLVDKEVVKRGSDRRSYQLALVRQSQAAQGLALALPFSEPSLKSRIVRLSGMPEYRLVGVAAALGLLLWLGIAMVTLNGTMTDLTHPSSGSYLAAYAEKGDPYYDYYQGILPQEITSIEVYTDRMVTVDEYLQLRAILSKVPGTRLYLYKAPFDKNYSLELQYGQNSPARVNYLPPVPDHKMVRMIGLDRNSSLEEKVKGFIPLSVTYDVEKKIVETMIGDKIKHPIISGGYFSRVLEATLPELSEGKLRVLVNQEPLELLPPGTNFIAGEDGPTDGFTVNGYPLNELGVEDWPKIVVEGRQMPRPVDRLRKILGEDSFEGVGSSFLTHTVETGTFRQAFEDIDWPPGQSIVAYYNDRKVSLDFLLDTEFGPEAFLSTGVVYDTHMGRYAVQVIDDSPYDQVTLVEIKVPTVEDPMDLSGIEEIDFYFKRLPTPAEVESIRSYLAGFPGYDLRVFQDCNYPFGNYTLYLGDAHGSMKGFSKVTVGESFEKPLRFKLKRSNSGAVDVEMFKPEVPDSDIGNAEIILIVDGVYVGVHESSVEPYNKATLDPPPAQVSLKCKSNTLPSFFNRGFWSYIYRSTGPEMMDDLFAMRDKHGYSDHEMVFFIGERPVDIGEFGNYVGGADSYVQMGTWTEIDHAPLVLQIVE</sequence>
<proteinExistence type="predicted"/>
<organism evidence="3 4">
    <name type="scientific">Neolewinella agarilytica</name>
    <dbReference type="NCBI Taxonomy" id="478744"/>
    <lineage>
        <taxon>Bacteria</taxon>
        <taxon>Pseudomonadati</taxon>
        <taxon>Bacteroidota</taxon>
        <taxon>Saprospiria</taxon>
        <taxon>Saprospirales</taxon>
        <taxon>Lewinellaceae</taxon>
        <taxon>Neolewinella</taxon>
    </lineage>
</organism>
<protein>
    <submittedName>
        <fullName evidence="3">Signal transducer regulating beta-lactamase production, contains metallopeptidase domain</fullName>
    </submittedName>
</protein>
<dbReference type="CDD" id="cd07341">
    <property type="entry name" value="M56_BlaR1_MecR1_like"/>
    <property type="match status" value="1"/>
</dbReference>
<evidence type="ECO:0000313" key="4">
    <source>
        <dbReference type="Proteomes" id="UP000199021"/>
    </source>
</evidence>
<feature type="transmembrane region" description="Helical" evidence="1">
    <location>
        <begin position="29"/>
        <end position="48"/>
    </location>
</feature>
<dbReference type="STRING" id="478744.SAMN05444359_101289"/>
<evidence type="ECO:0000256" key="1">
    <source>
        <dbReference type="SAM" id="Phobius"/>
    </source>
</evidence>
<keyword evidence="1" id="KW-0472">Membrane</keyword>
<dbReference type="RefSeq" id="WP_090165011.1">
    <property type="nucleotide sequence ID" value="NZ_FOFB01000001.1"/>
</dbReference>
<gene>
    <name evidence="3" type="ORF">SAMN05444359_101289</name>
</gene>
<dbReference type="PANTHER" id="PTHR34978">
    <property type="entry name" value="POSSIBLE SENSOR-TRANSDUCER PROTEIN BLAR"/>
    <property type="match status" value="1"/>
</dbReference>
<name>A0A1H8ZE72_9BACT</name>
<keyword evidence="1" id="KW-0812">Transmembrane</keyword>
<keyword evidence="4" id="KW-1185">Reference proteome</keyword>